<name>A0A0V1ESR0_TRIPS</name>
<proteinExistence type="predicted"/>
<evidence type="ECO:0000313" key="2">
    <source>
        <dbReference type="EMBL" id="KRY76724.1"/>
    </source>
</evidence>
<organism evidence="2 3">
    <name type="scientific">Trichinella pseudospiralis</name>
    <name type="common">Parasitic roundworm</name>
    <dbReference type="NCBI Taxonomy" id="6337"/>
    <lineage>
        <taxon>Eukaryota</taxon>
        <taxon>Metazoa</taxon>
        <taxon>Ecdysozoa</taxon>
        <taxon>Nematoda</taxon>
        <taxon>Enoplea</taxon>
        <taxon>Dorylaimia</taxon>
        <taxon>Trichinellida</taxon>
        <taxon>Trichinellidae</taxon>
        <taxon>Trichinella</taxon>
    </lineage>
</organism>
<dbReference type="EMBL" id="JYDR01000010">
    <property type="protein sequence ID" value="KRY76724.1"/>
    <property type="molecule type" value="Genomic_DNA"/>
</dbReference>
<evidence type="ECO:0000313" key="3">
    <source>
        <dbReference type="Proteomes" id="UP000054632"/>
    </source>
</evidence>
<feature type="compositionally biased region" description="Polar residues" evidence="1">
    <location>
        <begin position="167"/>
        <end position="184"/>
    </location>
</feature>
<gene>
    <name evidence="2" type="ORF">T4A_10199</name>
</gene>
<dbReference type="AlphaFoldDB" id="A0A0V1ESR0"/>
<accession>A0A0V1ESR0</accession>
<dbReference type="Proteomes" id="UP000054632">
    <property type="component" value="Unassembled WGS sequence"/>
</dbReference>
<feature type="region of interest" description="Disordered" evidence="1">
    <location>
        <begin position="166"/>
        <end position="193"/>
    </location>
</feature>
<comment type="caution">
    <text evidence="2">The sequence shown here is derived from an EMBL/GenBank/DDBJ whole genome shotgun (WGS) entry which is preliminary data.</text>
</comment>
<protein>
    <submittedName>
        <fullName evidence="2">Uncharacterized protein</fullName>
    </submittedName>
</protein>
<sequence length="207" mass="23532">MTSGLYFRQQQWQYQNEPLLYTNNNTKLNRQILFTNKFKQTNNRANYREKGLAPYQPENSRCQHNGNTIVYTNPQFRYRSTQDAPRPADSDPTSTVTALTCPEMLMRSWSGKIPLGLGYRCTILPNGHCFRGKFDLAIFTSLLTPPFSSADKSQFISHSDRPAVANTVKQRSGRCSNCRSPSSTADRRSAPLSATTNFRRIKEIACC</sequence>
<reference evidence="2 3" key="1">
    <citation type="submission" date="2015-01" db="EMBL/GenBank/DDBJ databases">
        <title>Evolution of Trichinella species and genotypes.</title>
        <authorList>
            <person name="Korhonen P.K."/>
            <person name="Edoardo P."/>
            <person name="Giuseppe L.R."/>
            <person name="Gasser R.B."/>
        </authorList>
    </citation>
    <scope>NUCLEOTIDE SEQUENCE [LARGE SCALE GENOMIC DNA]</scope>
    <source>
        <strain evidence="2">ISS13</strain>
    </source>
</reference>
<evidence type="ECO:0000256" key="1">
    <source>
        <dbReference type="SAM" id="MobiDB-lite"/>
    </source>
</evidence>